<organism evidence="1 2">
    <name type="scientific">Brevibacterium gallinarum</name>
    <dbReference type="NCBI Taxonomy" id="2762220"/>
    <lineage>
        <taxon>Bacteria</taxon>
        <taxon>Bacillati</taxon>
        <taxon>Actinomycetota</taxon>
        <taxon>Actinomycetes</taxon>
        <taxon>Micrococcales</taxon>
        <taxon>Brevibacteriaceae</taxon>
        <taxon>Brevibacterium</taxon>
    </lineage>
</organism>
<protein>
    <recommendedName>
        <fullName evidence="3">DUF2785 domain-containing protein</fullName>
    </recommendedName>
</protein>
<dbReference type="EMBL" id="JACSPY010000001">
    <property type="protein sequence ID" value="MBD8019186.1"/>
    <property type="molecule type" value="Genomic_DNA"/>
</dbReference>
<evidence type="ECO:0000313" key="2">
    <source>
        <dbReference type="Proteomes" id="UP000651517"/>
    </source>
</evidence>
<dbReference type="Proteomes" id="UP000651517">
    <property type="component" value="Unassembled WGS sequence"/>
</dbReference>
<gene>
    <name evidence="1" type="ORF">H9634_00090</name>
</gene>
<evidence type="ECO:0000313" key="1">
    <source>
        <dbReference type="EMBL" id="MBD8019186.1"/>
    </source>
</evidence>
<dbReference type="RefSeq" id="WP_191724846.1">
    <property type="nucleotide sequence ID" value="NZ_JACSPY010000001.1"/>
</dbReference>
<keyword evidence="2" id="KW-1185">Reference proteome</keyword>
<comment type="caution">
    <text evidence="1">The sequence shown here is derived from an EMBL/GenBank/DDBJ whole genome shotgun (WGS) entry which is preliminary data.</text>
</comment>
<proteinExistence type="predicted"/>
<evidence type="ECO:0008006" key="3">
    <source>
        <dbReference type="Google" id="ProtNLM"/>
    </source>
</evidence>
<accession>A0ABR8WQ26</accession>
<reference evidence="1 2" key="1">
    <citation type="submission" date="2020-08" db="EMBL/GenBank/DDBJ databases">
        <title>A Genomic Blueprint of the Chicken Gut Microbiome.</title>
        <authorList>
            <person name="Gilroy R."/>
            <person name="Ravi A."/>
            <person name="Getino M."/>
            <person name="Pursley I."/>
            <person name="Horton D.L."/>
            <person name="Alikhan N.-F."/>
            <person name="Baker D."/>
            <person name="Gharbi K."/>
            <person name="Hall N."/>
            <person name="Watson M."/>
            <person name="Adriaenssens E.M."/>
            <person name="Foster-Nyarko E."/>
            <person name="Jarju S."/>
            <person name="Secka A."/>
            <person name="Antonio M."/>
            <person name="Oren A."/>
            <person name="Chaudhuri R."/>
            <person name="La Ragione R.M."/>
            <person name="Hildebrand F."/>
            <person name="Pallen M.J."/>
        </authorList>
    </citation>
    <scope>NUCLEOTIDE SEQUENCE [LARGE SCALE GENOMIC DNA]</scope>
    <source>
        <strain evidence="1 2">Re57</strain>
    </source>
</reference>
<name>A0ABR8WQ26_9MICO</name>
<sequence>MSDDMHEPTTGGDQRLADEISAHYHPIAMTLFGLLDAEDQIDQPESQAVDAAGIAEVPVVRAALRIWQWVASGPNAQRPAAETGELTGDELTAVAELAGLDAPGAAGSAGTLAELPLTERAWATLLLTGMLEQAGSDAVTVGLPELFGPVAEAVAAGRAVELSDEQAGALARWLSVWALAAANHWQQVNTQVTGAGDLDIPLFSTLAMYLGAGGRVSLPESEQVHAVLQADERLRAHTAEFFRLLGYAPETISGESFAHVVLAGTSETLLRILSDWRAGGVLIDAGDGRLRAHPGARLSLITLVSIIQGAEQTAPGAEQSAED</sequence>